<dbReference type="Pfam" id="PF13087">
    <property type="entry name" value="AAA_12"/>
    <property type="match status" value="1"/>
</dbReference>
<evidence type="ECO:0000256" key="2">
    <source>
        <dbReference type="ARBA" id="ARBA00022801"/>
    </source>
</evidence>
<dbReference type="Proteomes" id="UP000216311">
    <property type="component" value="Unassembled WGS sequence"/>
</dbReference>
<dbReference type="Pfam" id="PF13604">
    <property type="entry name" value="AAA_30"/>
    <property type="match status" value="1"/>
</dbReference>
<evidence type="ECO:0000259" key="6">
    <source>
        <dbReference type="Pfam" id="PF18741"/>
    </source>
</evidence>
<dbReference type="InterPro" id="IPR049468">
    <property type="entry name" value="Restrct_endonuc-II-like_dom"/>
</dbReference>
<evidence type="ECO:0000256" key="1">
    <source>
        <dbReference type="ARBA" id="ARBA00022741"/>
    </source>
</evidence>
<dbReference type="GO" id="GO:0043139">
    <property type="term" value="F:5'-3' DNA helicase activity"/>
    <property type="evidence" value="ECO:0007669"/>
    <property type="project" value="TreeGrafter"/>
</dbReference>
<organism evidence="7 8">
    <name type="scientific">Enemella dayhoffiae</name>
    <dbReference type="NCBI Taxonomy" id="2016507"/>
    <lineage>
        <taxon>Bacteria</taxon>
        <taxon>Bacillati</taxon>
        <taxon>Actinomycetota</taxon>
        <taxon>Actinomycetes</taxon>
        <taxon>Propionibacteriales</taxon>
        <taxon>Propionibacteriaceae</taxon>
        <taxon>Enemella</taxon>
    </lineage>
</organism>
<sequence length="1473" mass="161055">MFLVVAESDVNRVVGMFRYVAALERFRSSPVREISAYAAAPDGQVVALGDSLTATDDPSVPLLQLSPDADPDSRYARLFTASLNHQARPEDLELLLGLGRVRRADAPSIDRAAVVLPARIEVDADSARLALHLDGAPIPELSSFLEPEQWPAGLPDWERRIRAHRGGLNSLGPLVAEVSEQPEPVLILRRRSHLPMVAMLERVADRLEADGTVPPGLRPLLDPDQVPPAPAREGGAFVDVAGDLFGPLPLNAAQRRVVQRVDEQAQVVVQGPPGTGKTHAIAALLSHLLAQGRRVLVTAPTDRALAQLRDQLPDSLRPLAVSVLGTAEAELDELTEAVRRLADEAAHDDPDARADRIQRLRADLDRLAGERSGCLDALVAARAAETVPVPESGRPGTLAEVVAWHREHTERFGWSREFFDPQHHWSPVGGAELLRFRRETRGAGAPSSATEALRHRHEAAVRRAERHRTPGVERWLPGLRAMAPVQRKDFARTLTDLRGRIAGLRQATSGWTGPAVAEVLDGESGPWRSRAATLREVVGRAERSAEALGRTSQVTVQGSDDGLIALVQALRGYAADHTVRLGGDGRPRGGLLAPRAVRAAVPVFERVRVDGEVPTRPRQLEQVLAHLELTRLLELADQQWGEWAPSAEGDWRTRLDRHRIERDRLIDLVRIADELSGITDYAAANGWPPPNWSGFAAGQEMLDTLAAIPDLDHAHATARELARGEQDQDRGRSRLAADIADWHPRLAAALTAEDSDDATWLPRLRDFDAAWAWARTDHWLTERQRADRRADTEQVRERLDVLDRAIVETVARLAGEQAWQHAVARLTPSARAALTAYAQQVRQLGRGTGRHAAQLRREIRELLATARGAVPAWIMPLYRVAEQVEVQPDSFDVVLIDEASQAGLEGITLQYLAPRVVVVGDDKQVSPAGVGRDRDQLQTLAQKHLGEDPLAQLWTNPMRSYFDEATLRFGTRHVLTEHRRSVPEIIDFSNKIAYAPEGVRLQPVRQFGPLRPFRTIKVDDATLTRGNVNAAEAAAVVAEVERIVADPAYEGMSLGVVSLLGQEQSRTIAAELQQRLPAEVWAAQRLQVGEPPAFQGSERDVMVVSLVAAPTGRLVAQTREVAVQRYNVAISRARDQVVLVHSVELVDLPNPEDLRRQLLQHAFEVEAAAGAGSGVPVAGQLSEPVGDQVLVPPFTSLLQQRVADALLEQGYRVTAAEPVQGLRLDLVVHGTRGRVAVECESAQWAGAEAYRRQLSGQRDLARGGWRFVRIRESAWAADPRAALEPLWDVLGAAAIEPVAAPRESASRAAELEPYRVFTGPVPATADLSQVLTDLVGVEGPVVGRRLAQAYAGAAAGADGPRLDAELTRRLGEAVTAAMAAERLIADDPLGSADWLERVYRLPGQPEARARRLGPRRLCLVPLSEAALLLDLVSVRRPQAAEDERFTAVLELWGLPRHLGAEVRRYLRLADRLG</sequence>
<dbReference type="PANTHER" id="PTHR43788:SF8">
    <property type="entry name" value="DNA-BINDING PROTEIN SMUBP-2"/>
    <property type="match status" value="1"/>
</dbReference>
<keyword evidence="4" id="KW-0067">ATP-binding</keyword>
<dbReference type="GO" id="GO:0016787">
    <property type="term" value="F:hydrolase activity"/>
    <property type="evidence" value="ECO:0007669"/>
    <property type="project" value="UniProtKB-KW"/>
</dbReference>
<evidence type="ECO:0000313" key="8">
    <source>
        <dbReference type="Proteomes" id="UP000216311"/>
    </source>
</evidence>
<dbReference type="GO" id="GO:0005524">
    <property type="term" value="F:ATP binding"/>
    <property type="evidence" value="ECO:0007669"/>
    <property type="project" value="UniProtKB-KW"/>
</dbReference>
<keyword evidence="8" id="KW-1185">Reference proteome</keyword>
<reference evidence="7 8" key="1">
    <citation type="submission" date="2017-07" db="EMBL/GenBank/DDBJ databases">
        <title>Draft whole genome sequences of clinical Proprionibacteriaceae strains.</title>
        <authorList>
            <person name="Bernier A.-M."/>
            <person name="Bernard K."/>
            <person name="Domingo M.-C."/>
        </authorList>
    </citation>
    <scope>NUCLEOTIDE SEQUENCE [LARGE SCALE GENOMIC DNA]</scope>
    <source>
        <strain evidence="7 8">NML 130396</strain>
    </source>
</reference>
<feature type="domain" description="DNA2/NAM7 helicase-like C-terminal" evidence="5">
    <location>
        <begin position="961"/>
        <end position="1141"/>
    </location>
</feature>
<gene>
    <name evidence="7" type="ORF">CGZ93_02450</name>
</gene>
<dbReference type="PANTHER" id="PTHR43788">
    <property type="entry name" value="DNA2/NAM7 HELICASE FAMILY MEMBER"/>
    <property type="match status" value="1"/>
</dbReference>
<dbReference type="InterPro" id="IPR050534">
    <property type="entry name" value="Coronavir_polyprotein_1ab"/>
</dbReference>
<keyword evidence="1" id="KW-0547">Nucleotide-binding</keyword>
<dbReference type="Gene3D" id="3.40.960.10">
    <property type="entry name" value="VSR Endonuclease"/>
    <property type="match status" value="1"/>
</dbReference>
<keyword evidence="2" id="KW-0378">Hydrolase</keyword>
<comment type="caution">
    <text evidence="7">The sequence shown here is derived from an EMBL/GenBank/DDBJ whole genome shotgun (WGS) entry which is preliminary data.</text>
</comment>
<dbReference type="Pfam" id="PF18741">
    <property type="entry name" value="MTES_1575"/>
    <property type="match status" value="1"/>
</dbReference>
<evidence type="ECO:0000256" key="3">
    <source>
        <dbReference type="ARBA" id="ARBA00022806"/>
    </source>
</evidence>
<name>A0A255HC20_9ACTN</name>
<dbReference type="EMBL" id="NMVQ01000001">
    <property type="protein sequence ID" value="OYO25319.1"/>
    <property type="molecule type" value="Genomic_DNA"/>
</dbReference>
<dbReference type="Gene3D" id="3.40.50.300">
    <property type="entry name" value="P-loop containing nucleotide triphosphate hydrolases"/>
    <property type="match status" value="3"/>
</dbReference>
<evidence type="ECO:0000259" key="5">
    <source>
        <dbReference type="Pfam" id="PF13087"/>
    </source>
</evidence>
<feature type="domain" description="Restriction endonuclease type II-like" evidence="6">
    <location>
        <begin position="1199"/>
        <end position="1290"/>
    </location>
</feature>
<evidence type="ECO:0000313" key="7">
    <source>
        <dbReference type="EMBL" id="OYO25319.1"/>
    </source>
</evidence>
<dbReference type="SUPFAM" id="SSF52540">
    <property type="entry name" value="P-loop containing nucleoside triphosphate hydrolases"/>
    <property type="match status" value="1"/>
</dbReference>
<evidence type="ECO:0000256" key="4">
    <source>
        <dbReference type="ARBA" id="ARBA00022840"/>
    </source>
</evidence>
<proteinExistence type="predicted"/>
<dbReference type="InterPro" id="IPR041679">
    <property type="entry name" value="DNA2/NAM7-like_C"/>
</dbReference>
<keyword evidence="3" id="KW-0347">Helicase</keyword>
<accession>A0A255HC20</accession>
<dbReference type="InterPro" id="IPR027417">
    <property type="entry name" value="P-loop_NTPase"/>
</dbReference>
<protein>
    <submittedName>
        <fullName evidence="7">Uncharacterized protein</fullName>
    </submittedName>
</protein>